<keyword evidence="2" id="KW-1185">Reference proteome</keyword>
<name>A0A9P5U6W4_9AGAR</name>
<accession>A0A9P5U6W4</accession>
<gene>
    <name evidence="1" type="ORF">BDP27DRAFT_1364970</name>
</gene>
<dbReference type="OrthoDB" id="3018573at2759"/>
<sequence length="101" mass="11972">MSFRRIKLTHILPDKPQIIDLPDVIRKINADPDAGPADGLQLSFYEWQQASANHYIFECLSFREGDLAHIPMFLKQHYGFFKNKKDTYELYSYWKDFEQGL</sequence>
<dbReference type="AlphaFoldDB" id="A0A9P5U6W4"/>
<reference evidence="1" key="1">
    <citation type="submission" date="2020-11" db="EMBL/GenBank/DDBJ databases">
        <authorList>
            <consortium name="DOE Joint Genome Institute"/>
            <person name="Ahrendt S."/>
            <person name="Riley R."/>
            <person name="Andreopoulos W."/>
            <person name="Labutti K."/>
            <person name="Pangilinan J."/>
            <person name="Ruiz-Duenas F.J."/>
            <person name="Barrasa J.M."/>
            <person name="Sanchez-Garcia M."/>
            <person name="Camarero S."/>
            <person name="Miyauchi S."/>
            <person name="Serrano A."/>
            <person name="Linde D."/>
            <person name="Babiker R."/>
            <person name="Drula E."/>
            <person name="Ayuso-Fernandez I."/>
            <person name="Pacheco R."/>
            <person name="Padilla G."/>
            <person name="Ferreira P."/>
            <person name="Barriuso J."/>
            <person name="Kellner H."/>
            <person name="Castanera R."/>
            <person name="Alfaro M."/>
            <person name="Ramirez L."/>
            <person name="Pisabarro A.G."/>
            <person name="Kuo A."/>
            <person name="Tritt A."/>
            <person name="Lipzen A."/>
            <person name="He G."/>
            <person name="Yan M."/>
            <person name="Ng V."/>
            <person name="Cullen D."/>
            <person name="Martin F."/>
            <person name="Rosso M.-N."/>
            <person name="Henrissat B."/>
            <person name="Hibbett D."/>
            <person name="Martinez A.T."/>
            <person name="Grigoriev I.V."/>
        </authorList>
    </citation>
    <scope>NUCLEOTIDE SEQUENCE</scope>
    <source>
        <strain evidence="1">AH 40177</strain>
    </source>
</reference>
<evidence type="ECO:0000313" key="2">
    <source>
        <dbReference type="Proteomes" id="UP000772434"/>
    </source>
</evidence>
<protein>
    <submittedName>
        <fullName evidence="1">Uncharacterized protein</fullName>
    </submittedName>
</protein>
<dbReference type="Proteomes" id="UP000772434">
    <property type="component" value="Unassembled WGS sequence"/>
</dbReference>
<comment type="caution">
    <text evidence="1">The sequence shown here is derived from an EMBL/GenBank/DDBJ whole genome shotgun (WGS) entry which is preliminary data.</text>
</comment>
<organism evidence="1 2">
    <name type="scientific">Rhodocollybia butyracea</name>
    <dbReference type="NCBI Taxonomy" id="206335"/>
    <lineage>
        <taxon>Eukaryota</taxon>
        <taxon>Fungi</taxon>
        <taxon>Dikarya</taxon>
        <taxon>Basidiomycota</taxon>
        <taxon>Agaricomycotina</taxon>
        <taxon>Agaricomycetes</taxon>
        <taxon>Agaricomycetidae</taxon>
        <taxon>Agaricales</taxon>
        <taxon>Marasmiineae</taxon>
        <taxon>Omphalotaceae</taxon>
        <taxon>Rhodocollybia</taxon>
    </lineage>
</organism>
<evidence type="ECO:0000313" key="1">
    <source>
        <dbReference type="EMBL" id="KAF9067263.1"/>
    </source>
</evidence>
<proteinExistence type="predicted"/>
<dbReference type="EMBL" id="JADNRY010000075">
    <property type="protein sequence ID" value="KAF9067263.1"/>
    <property type="molecule type" value="Genomic_DNA"/>
</dbReference>